<dbReference type="OrthoDB" id="4568361at2"/>
<dbReference type="STRING" id="590652.BST39_17650"/>
<dbReference type="InterPro" id="IPR000084">
    <property type="entry name" value="PE-PGRS_N"/>
</dbReference>
<evidence type="ECO:0000313" key="3">
    <source>
        <dbReference type="EMBL" id="ORB38051.1"/>
    </source>
</evidence>
<dbReference type="Gene3D" id="3.40.50.1820">
    <property type="entry name" value="alpha/beta hydrolase"/>
    <property type="match status" value="1"/>
</dbReference>
<proteinExistence type="predicted"/>
<sequence>MSFVITAPETLAAAATDLQGIGSAIAAADAAAATPTTMVFPPAADAVSVRTAALFAAFGQRYQEIGARAEAFHQQFVQTLIGSSDSYAQAEASNAAATQLAPALPSQQTVTGSLSLASQVQSTPTTSSSTNVALIMGGTGNPQPTPSYVTSVYSTYIAPHYPGYTPVGLTTPEDFWPVTGLTSETFGQSVRQGVAILNNAILSETGAGNHVVVLGYSQSATIATLEMRYLDALPAAIRPSSDLLSFVMLSDPNVPGTGILTHFIPGFGAFHVVTPVDTLYQTAIYTLQYDPIAYFPRSIFNIPADLNALLGFPYLHSTYPTLTAAQLATAIQTHIGMTTYYLIPQNLPLLDPLRMIPVLGNPLADLLQPFVRPFIDFGYATGLPGPFQSLSVTAAGGLTPVAAQAIPESLAAGLSPPLDLHVSVSGLWIAESTN</sequence>
<evidence type="ECO:0008006" key="5">
    <source>
        <dbReference type="Google" id="ProtNLM"/>
    </source>
</evidence>
<dbReference type="Pfam" id="PF00934">
    <property type="entry name" value="PE"/>
    <property type="match status" value="1"/>
</dbReference>
<feature type="domain" description="PE-PPE" evidence="2">
    <location>
        <begin position="162"/>
        <end position="379"/>
    </location>
</feature>
<dbReference type="InterPro" id="IPR029058">
    <property type="entry name" value="AB_hydrolase_fold"/>
</dbReference>
<reference evidence="3 4" key="1">
    <citation type="submission" date="2017-02" db="EMBL/GenBank/DDBJ databases">
        <title>The new phylogeny of genus Mycobacterium.</title>
        <authorList>
            <person name="Tortoli E."/>
            <person name="Trovato A."/>
            <person name="Cirillo D.M."/>
        </authorList>
    </citation>
    <scope>NUCLEOTIDE SEQUENCE [LARGE SCALE GENOMIC DNA]</scope>
    <source>
        <strain evidence="3 4">DSM 45000</strain>
    </source>
</reference>
<dbReference type="InterPro" id="IPR038332">
    <property type="entry name" value="PPE_sf"/>
</dbReference>
<feature type="domain" description="PE" evidence="1">
    <location>
        <begin position="4"/>
        <end position="94"/>
    </location>
</feature>
<keyword evidence="4" id="KW-1185">Reference proteome</keyword>
<dbReference type="RefSeq" id="WP_083173232.1">
    <property type="nucleotide sequence ID" value="NZ_AP022619.1"/>
</dbReference>
<comment type="caution">
    <text evidence="3">The sequence shown here is derived from an EMBL/GenBank/DDBJ whole genome shotgun (WGS) entry which is preliminary data.</text>
</comment>
<dbReference type="EMBL" id="MVIE01000023">
    <property type="protein sequence ID" value="ORB38051.1"/>
    <property type="molecule type" value="Genomic_DNA"/>
</dbReference>
<dbReference type="InterPro" id="IPR013228">
    <property type="entry name" value="PE-PPE_C"/>
</dbReference>
<dbReference type="SUPFAM" id="SSF140459">
    <property type="entry name" value="PE/PPE dimer-like"/>
    <property type="match status" value="1"/>
</dbReference>
<evidence type="ECO:0000313" key="4">
    <source>
        <dbReference type="Proteomes" id="UP000192513"/>
    </source>
</evidence>
<accession>A0A1X0I8R5</accession>
<dbReference type="Proteomes" id="UP000192513">
    <property type="component" value="Unassembled WGS sequence"/>
</dbReference>
<evidence type="ECO:0000259" key="2">
    <source>
        <dbReference type="Pfam" id="PF08237"/>
    </source>
</evidence>
<dbReference type="Gene3D" id="1.10.287.850">
    <property type="entry name" value="HP0062-like domain"/>
    <property type="match status" value="1"/>
</dbReference>
<dbReference type="AlphaFoldDB" id="A0A1X0I8R5"/>
<evidence type="ECO:0000259" key="1">
    <source>
        <dbReference type="Pfam" id="PF00934"/>
    </source>
</evidence>
<dbReference type="Pfam" id="PF08237">
    <property type="entry name" value="PE-PPE"/>
    <property type="match status" value="1"/>
</dbReference>
<organism evidence="3 4">
    <name type="scientific">Mycobacterium paraseoulense</name>
    <dbReference type="NCBI Taxonomy" id="590652"/>
    <lineage>
        <taxon>Bacteria</taxon>
        <taxon>Bacillati</taxon>
        <taxon>Actinomycetota</taxon>
        <taxon>Actinomycetes</taxon>
        <taxon>Mycobacteriales</taxon>
        <taxon>Mycobacteriaceae</taxon>
        <taxon>Mycobacterium</taxon>
    </lineage>
</organism>
<protein>
    <recommendedName>
        <fullName evidence="5">PE family protein</fullName>
    </recommendedName>
</protein>
<dbReference type="SUPFAM" id="SSF53474">
    <property type="entry name" value="alpha/beta-Hydrolases"/>
    <property type="match status" value="1"/>
</dbReference>
<name>A0A1X0I8R5_9MYCO</name>
<gene>
    <name evidence="3" type="ORF">BST39_17650</name>
</gene>